<dbReference type="AlphaFoldDB" id="A0A378W3Y6"/>
<gene>
    <name evidence="1" type="ORF">NCTC4524_03782</name>
</gene>
<reference evidence="1 2" key="1">
    <citation type="submission" date="2018-06" db="EMBL/GenBank/DDBJ databases">
        <authorList>
            <consortium name="Pathogen Informatics"/>
            <person name="Doyle S."/>
        </authorList>
    </citation>
    <scope>NUCLEOTIDE SEQUENCE [LARGE SCALE GENOMIC DNA]</scope>
    <source>
        <strain evidence="1 2">NCTC4524</strain>
    </source>
</reference>
<dbReference type="Proteomes" id="UP000254945">
    <property type="component" value="Unassembled WGS sequence"/>
</dbReference>
<evidence type="ECO:0000313" key="1">
    <source>
        <dbReference type="EMBL" id="SUA27807.1"/>
    </source>
</evidence>
<name>A0A378W3Y6_9MYCO</name>
<protein>
    <submittedName>
        <fullName evidence="1">Uncharacterized protein</fullName>
    </submittedName>
</protein>
<sequence length="146" mass="16057">MPVPVPAPTPTYTATAARDPEATSFQQLRQIADEDHAVVSAEGADRWVPQLSSKRPGVVDEGVTWDNILTLQEHLRLRDRYGAKLLWSGDWSTFDSPDFWVTIAPITYPTAAGALYWCSSNGFDSDHCYAKLISKTHAVSGSTAFN</sequence>
<organism evidence="1 2">
    <name type="scientific">Mycolicibacterium senegalense</name>
    <dbReference type="NCBI Taxonomy" id="1796"/>
    <lineage>
        <taxon>Bacteria</taxon>
        <taxon>Bacillati</taxon>
        <taxon>Actinomycetota</taxon>
        <taxon>Actinomycetes</taxon>
        <taxon>Mycobacteriales</taxon>
        <taxon>Mycobacteriaceae</taxon>
        <taxon>Mycolicibacterium</taxon>
    </lineage>
</organism>
<proteinExistence type="predicted"/>
<evidence type="ECO:0000313" key="2">
    <source>
        <dbReference type="Proteomes" id="UP000254945"/>
    </source>
</evidence>
<accession>A0A378W3Y6</accession>
<dbReference type="EMBL" id="UGQQ01000002">
    <property type="protein sequence ID" value="SUA27807.1"/>
    <property type="molecule type" value="Genomic_DNA"/>
</dbReference>